<dbReference type="GO" id="GO:0005576">
    <property type="term" value="C:extracellular region"/>
    <property type="evidence" value="ECO:0007669"/>
    <property type="project" value="UniProtKB-SubCell"/>
</dbReference>
<evidence type="ECO:0000256" key="5">
    <source>
        <dbReference type="ARBA" id="ARBA00023157"/>
    </source>
</evidence>
<sequence length="155" mass="17121">MYRLTVMCFALLVATAAATKVSQCKNGQPFPLSVDIENCEDTPCDVHKGSTVVMKVHFLGNRDNIKSITGVVHATTLGLTVPYPLPDDVADVCSNLLYDAMCPIYETEDVVYNFNFYVDTSYPEISVKVQLNLVDENKDSVACFITDIKVRKAIS</sequence>
<dbReference type="OrthoDB" id="6489092at2759"/>
<proteinExistence type="inferred from homology"/>
<evidence type="ECO:0000256" key="4">
    <source>
        <dbReference type="ARBA" id="ARBA00022729"/>
    </source>
</evidence>
<dbReference type="GO" id="GO:0032934">
    <property type="term" value="F:sterol binding"/>
    <property type="evidence" value="ECO:0007669"/>
    <property type="project" value="InterPro"/>
</dbReference>
<evidence type="ECO:0000256" key="6">
    <source>
        <dbReference type="SAM" id="SignalP"/>
    </source>
</evidence>
<dbReference type="InterPro" id="IPR039670">
    <property type="entry name" value="NPC2-like"/>
</dbReference>
<keyword evidence="5" id="KW-1015">Disulfide bond</keyword>
<evidence type="ECO:0000313" key="8">
    <source>
        <dbReference type="EMBL" id="JAC56187.1"/>
    </source>
</evidence>
<dbReference type="InterPro" id="IPR033916">
    <property type="entry name" value="ML_Npc2-like"/>
</dbReference>
<organism evidence="8">
    <name type="scientific">Bactrocera dorsalis</name>
    <name type="common">Oriental fruit fly</name>
    <name type="synonym">Dacus dorsalis</name>
    <dbReference type="NCBI Taxonomy" id="27457"/>
    <lineage>
        <taxon>Eukaryota</taxon>
        <taxon>Metazoa</taxon>
        <taxon>Ecdysozoa</taxon>
        <taxon>Arthropoda</taxon>
        <taxon>Hexapoda</taxon>
        <taxon>Insecta</taxon>
        <taxon>Pterygota</taxon>
        <taxon>Neoptera</taxon>
        <taxon>Endopterygota</taxon>
        <taxon>Diptera</taxon>
        <taxon>Brachycera</taxon>
        <taxon>Muscomorpha</taxon>
        <taxon>Tephritoidea</taxon>
        <taxon>Tephritidae</taxon>
        <taxon>Bactrocera</taxon>
        <taxon>Bactrocera</taxon>
    </lineage>
</organism>
<feature type="chain" id="PRO_5044537558" evidence="6">
    <location>
        <begin position="19"/>
        <end position="155"/>
    </location>
</feature>
<evidence type="ECO:0000256" key="1">
    <source>
        <dbReference type="ARBA" id="ARBA00004613"/>
    </source>
</evidence>
<keyword evidence="4 6" id="KW-0732">Signal</keyword>
<feature type="signal peptide" evidence="6">
    <location>
        <begin position="1"/>
        <end position="18"/>
    </location>
</feature>
<protein>
    <submittedName>
        <fullName evidence="8">Epididymal secretory protein E1</fullName>
    </submittedName>
</protein>
<dbReference type="Gene3D" id="2.60.40.770">
    <property type="match status" value="1"/>
</dbReference>
<dbReference type="GO" id="GO:0032367">
    <property type="term" value="P:intracellular cholesterol transport"/>
    <property type="evidence" value="ECO:0007669"/>
    <property type="project" value="InterPro"/>
</dbReference>
<keyword evidence="3" id="KW-0964">Secreted</keyword>
<reference evidence="8" key="1">
    <citation type="journal article" date="2014" name="BMC Genomics">
        <title>Characterizing the developmental transcriptome of the oriental fruit fly, Bactrocera dorsalis (Diptera: Tephritidae) through comparative genomic analysis with Drosophila melanogaster utilizing modENCODE datasets.</title>
        <authorList>
            <person name="Geib S.M."/>
            <person name="Calla B."/>
            <person name="Hall B."/>
            <person name="Hou S."/>
            <person name="Manoukis N.C."/>
        </authorList>
    </citation>
    <scope>NUCLEOTIDE SEQUENCE</scope>
    <source>
        <strain evidence="8">Punador</strain>
    </source>
</reference>
<dbReference type="SUPFAM" id="SSF81296">
    <property type="entry name" value="E set domains"/>
    <property type="match status" value="1"/>
</dbReference>
<gene>
    <name evidence="8" type="primary">NPC2</name>
</gene>
<dbReference type="AlphaFoldDB" id="A0A034WPG6"/>
<accession>A0A034WPG6</accession>
<dbReference type="InterPro" id="IPR003172">
    <property type="entry name" value="ML_dom"/>
</dbReference>
<dbReference type="InterPro" id="IPR014756">
    <property type="entry name" value="Ig_E-set"/>
</dbReference>
<dbReference type="SMART" id="SM00737">
    <property type="entry name" value="ML"/>
    <property type="match status" value="1"/>
</dbReference>
<dbReference type="CDD" id="cd00916">
    <property type="entry name" value="Npc2_like"/>
    <property type="match status" value="1"/>
</dbReference>
<name>A0A034WPG6_BACDO</name>
<comment type="similarity">
    <text evidence="2">Belongs to the NPC2 family.</text>
</comment>
<evidence type="ECO:0000256" key="3">
    <source>
        <dbReference type="ARBA" id="ARBA00022525"/>
    </source>
</evidence>
<evidence type="ECO:0000256" key="2">
    <source>
        <dbReference type="ARBA" id="ARBA00006370"/>
    </source>
</evidence>
<dbReference type="Pfam" id="PF02221">
    <property type="entry name" value="E1_DerP2_DerF2"/>
    <property type="match status" value="1"/>
</dbReference>
<dbReference type="FunFam" id="2.60.40.770:FF:000001">
    <property type="entry name" value="NPC intracellular cholesterol transporter 2"/>
    <property type="match status" value="1"/>
</dbReference>
<dbReference type="PANTHER" id="PTHR11306">
    <property type="entry name" value="NIEMANN PICK TYPE C2 PROTEIN NPC2-RELATED"/>
    <property type="match status" value="1"/>
</dbReference>
<feature type="domain" description="MD-2-related lipid-recognition" evidence="7">
    <location>
        <begin position="21"/>
        <end position="148"/>
    </location>
</feature>
<dbReference type="PANTHER" id="PTHR11306:SF36">
    <property type="entry name" value="NIEMANN-PICK TYPE C-2C-RELATED"/>
    <property type="match status" value="1"/>
</dbReference>
<dbReference type="EMBL" id="GAKP01002765">
    <property type="protein sequence ID" value="JAC56187.1"/>
    <property type="molecule type" value="Transcribed_RNA"/>
</dbReference>
<evidence type="ECO:0000259" key="7">
    <source>
        <dbReference type="SMART" id="SM00737"/>
    </source>
</evidence>
<comment type="subcellular location">
    <subcellularLocation>
        <location evidence="1">Secreted</location>
    </subcellularLocation>
</comment>